<dbReference type="AlphaFoldDB" id="A0AAV3Y7C2"/>
<sequence>MKHIPGYLKTRPGRSRIQAGEAQEPGLAIDIAGAPKTYIFIVAFKSDVIINFSSNEPIVKTTVFYSSQGGDPESLRSTKTRGKFVVSTA</sequence>
<dbReference type="Proteomes" id="UP000735302">
    <property type="component" value="Unassembled WGS sequence"/>
</dbReference>
<accession>A0AAV3Y7C2</accession>
<protein>
    <submittedName>
        <fullName evidence="1">Uncharacterized protein</fullName>
    </submittedName>
</protein>
<name>A0AAV3Y7C2_9GAST</name>
<gene>
    <name evidence="1" type="ORF">PoB_000532900</name>
</gene>
<evidence type="ECO:0000313" key="1">
    <source>
        <dbReference type="EMBL" id="GFN78823.1"/>
    </source>
</evidence>
<comment type="caution">
    <text evidence="1">The sequence shown here is derived from an EMBL/GenBank/DDBJ whole genome shotgun (WGS) entry which is preliminary data.</text>
</comment>
<organism evidence="1 2">
    <name type="scientific">Plakobranchus ocellatus</name>
    <dbReference type="NCBI Taxonomy" id="259542"/>
    <lineage>
        <taxon>Eukaryota</taxon>
        <taxon>Metazoa</taxon>
        <taxon>Spiralia</taxon>
        <taxon>Lophotrochozoa</taxon>
        <taxon>Mollusca</taxon>
        <taxon>Gastropoda</taxon>
        <taxon>Heterobranchia</taxon>
        <taxon>Euthyneura</taxon>
        <taxon>Panpulmonata</taxon>
        <taxon>Sacoglossa</taxon>
        <taxon>Placobranchoidea</taxon>
        <taxon>Plakobranchidae</taxon>
        <taxon>Plakobranchus</taxon>
    </lineage>
</organism>
<evidence type="ECO:0000313" key="2">
    <source>
        <dbReference type="Proteomes" id="UP000735302"/>
    </source>
</evidence>
<proteinExistence type="predicted"/>
<reference evidence="1 2" key="1">
    <citation type="journal article" date="2021" name="Elife">
        <title>Chloroplast acquisition without the gene transfer in kleptoplastic sea slugs, Plakobranchus ocellatus.</title>
        <authorList>
            <person name="Maeda T."/>
            <person name="Takahashi S."/>
            <person name="Yoshida T."/>
            <person name="Shimamura S."/>
            <person name="Takaki Y."/>
            <person name="Nagai Y."/>
            <person name="Toyoda A."/>
            <person name="Suzuki Y."/>
            <person name="Arimoto A."/>
            <person name="Ishii H."/>
            <person name="Satoh N."/>
            <person name="Nishiyama T."/>
            <person name="Hasebe M."/>
            <person name="Maruyama T."/>
            <person name="Minagawa J."/>
            <person name="Obokata J."/>
            <person name="Shigenobu S."/>
        </authorList>
    </citation>
    <scope>NUCLEOTIDE SEQUENCE [LARGE SCALE GENOMIC DNA]</scope>
</reference>
<keyword evidence="2" id="KW-1185">Reference proteome</keyword>
<dbReference type="EMBL" id="BLXT01000616">
    <property type="protein sequence ID" value="GFN78823.1"/>
    <property type="molecule type" value="Genomic_DNA"/>
</dbReference>